<organism evidence="6 7">
    <name type="scientific">Maridesulfovibrio salexigens (strain ATCC 14822 / DSM 2638 / NCIMB 8403 / VKM B-1763)</name>
    <name type="common">Desulfovibrio salexigens</name>
    <dbReference type="NCBI Taxonomy" id="526222"/>
    <lineage>
        <taxon>Bacteria</taxon>
        <taxon>Pseudomonadati</taxon>
        <taxon>Thermodesulfobacteriota</taxon>
        <taxon>Desulfovibrionia</taxon>
        <taxon>Desulfovibrionales</taxon>
        <taxon>Desulfovibrionaceae</taxon>
        <taxon>Maridesulfovibrio</taxon>
    </lineage>
</organism>
<accession>C6C0G8</accession>
<keyword evidence="4" id="KW-1133">Transmembrane helix</keyword>
<dbReference type="HOGENOM" id="CLU_024949_2_2_7"/>
<dbReference type="InterPro" id="IPR050710">
    <property type="entry name" value="Band7/mec-2_domain"/>
</dbReference>
<dbReference type="FunFam" id="3.30.479.30:FF:000004">
    <property type="entry name" value="Putative membrane protease family, stomatin"/>
    <property type="match status" value="1"/>
</dbReference>
<proteinExistence type="inferred from homology"/>
<keyword evidence="4" id="KW-0812">Transmembrane</keyword>
<dbReference type="SUPFAM" id="SSF117892">
    <property type="entry name" value="Band 7/SPFH domain"/>
    <property type="match status" value="1"/>
</dbReference>
<reference evidence="6 7" key="1">
    <citation type="submission" date="2009-06" db="EMBL/GenBank/DDBJ databases">
        <title>Complete sequence of Desulfovibrio salexigens DSM 2638.</title>
        <authorList>
            <consortium name="US DOE Joint Genome Institute"/>
            <person name="Lucas S."/>
            <person name="Copeland A."/>
            <person name="Lapidus A."/>
            <person name="Glavina del Rio T."/>
            <person name="Tice H."/>
            <person name="Bruce D."/>
            <person name="Goodwin L."/>
            <person name="Pitluck S."/>
            <person name="Munk A.C."/>
            <person name="Brettin T."/>
            <person name="Detter J.C."/>
            <person name="Han C."/>
            <person name="Tapia R."/>
            <person name="Larimer F."/>
            <person name="Land M."/>
            <person name="Hauser L."/>
            <person name="Kyrpides N."/>
            <person name="Anderson I."/>
            <person name="Wall J.D."/>
            <person name="Arkin A.P."/>
            <person name="Dehal P."/>
            <person name="Chivian D."/>
            <person name="Giles B."/>
            <person name="Hazen T.C."/>
        </authorList>
    </citation>
    <scope>NUCLEOTIDE SEQUENCE [LARGE SCALE GENOMIC DNA]</scope>
    <source>
        <strain evidence="7">ATCC 14822 / DSM 2638 / NCIMB 8403 / VKM B-1763</strain>
    </source>
</reference>
<dbReference type="Proteomes" id="UP000002601">
    <property type="component" value="Chromosome"/>
</dbReference>
<comment type="similarity">
    <text evidence="2">Belongs to the band 7/mec-2 family.</text>
</comment>
<sequence>MAPALIAVILIAVVLVVIIIKSIRIVPQKTEAIVERLGKYRVTLGAGFHFLFPFIDRVAYEFSLKEEALDTLPQTCITSDNVSVVVDGLIFIEVQDSKAAAYGIDNYRYAASQLAQTALRSCVGKLALDKTFEERDSINAQVVEAIDAAAASWGIKVLRYEIKDITPPDSVKAAMETQMIAERQKRADIARSEGEKQATINRAEAAKLDEVLKSEGERERLMNEARGKAEAITTVADATAKALRTVGETLNTSGGADAASLRIAERYVEAFEGLARESTTLILPAEAGDVASMVGTAMSVFGKVKGKDKSPKSSNKEGQGEFGFTLE</sequence>
<dbReference type="InterPro" id="IPR001107">
    <property type="entry name" value="Band_7"/>
</dbReference>
<dbReference type="CDD" id="cd08829">
    <property type="entry name" value="SPFH_paraslipin"/>
    <property type="match status" value="1"/>
</dbReference>
<feature type="transmembrane region" description="Helical" evidence="4">
    <location>
        <begin position="6"/>
        <end position="26"/>
    </location>
</feature>
<dbReference type="Pfam" id="PF16200">
    <property type="entry name" value="Band_7_C"/>
    <property type="match status" value="1"/>
</dbReference>
<name>C6C0G8_MARSD</name>
<protein>
    <submittedName>
        <fullName evidence="6">Band 7 protein</fullName>
    </submittedName>
</protein>
<dbReference type="InterPro" id="IPR036013">
    <property type="entry name" value="Band_7/SPFH_dom_sf"/>
</dbReference>
<evidence type="ECO:0000313" key="6">
    <source>
        <dbReference type="EMBL" id="ACS79102.1"/>
    </source>
</evidence>
<dbReference type="AlphaFoldDB" id="C6C0G8"/>
<evidence type="ECO:0000256" key="4">
    <source>
        <dbReference type="SAM" id="Phobius"/>
    </source>
</evidence>
<dbReference type="RefSeq" id="WP_015850921.1">
    <property type="nucleotide sequence ID" value="NC_012881.1"/>
</dbReference>
<feature type="domain" description="Band 7" evidence="5">
    <location>
        <begin position="21"/>
        <end position="179"/>
    </location>
</feature>
<keyword evidence="7" id="KW-1185">Reference proteome</keyword>
<evidence type="ECO:0000256" key="1">
    <source>
        <dbReference type="ARBA" id="ARBA00004167"/>
    </source>
</evidence>
<dbReference type="OrthoDB" id="9809197at2"/>
<comment type="subcellular location">
    <subcellularLocation>
        <location evidence="1">Membrane</location>
        <topology evidence="1">Single-pass membrane protein</topology>
    </subcellularLocation>
</comment>
<dbReference type="GO" id="GO:0098552">
    <property type="term" value="C:side of membrane"/>
    <property type="evidence" value="ECO:0007669"/>
    <property type="project" value="UniProtKB-ARBA"/>
</dbReference>
<feature type="region of interest" description="Disordered" evidence="3">
    <location>
        <begin position="304"/>
        <end position="327"/>
    </location>
</feature>
<dbReference type="Gene3D" id="3.30.479.30">
    <property type="entry name" value="Band 7 domain"/>
    <property type="match status" value="1"/>
</dbReference>
<keyword evidence="4" id="KW-0472">Membrane</keyword>
<dbReference type="KEGG" id="dsa:Desal_1037"/>
<dbReference type="SMART" id="SM00244">
    <property type="entry name" value="PHB"/>
    <property type="match status" value="1"/>
</dbReference>
<feature type="compositionally biased region" description="Basic and acidic residues" evidence="3">
    <location>
        <begin position="305"/>
        <end position="319"/>
    </location>
</feature>
<dbReference type="PRINTS" id="PR00721">
    <property type="entry name" value="STOMATIN"/>
</dbReference>
<dbReference type="PANTHER" id="PTHR43327">
    <property type="entry name" value="STOMATIN-LIKE PROTEIN 2, MITOCHONDRIAL"/>
    <property type="match status" value="1"/>
</dbReference>
<evidence type="ECO:0000259" key="5">
    <source>
        <dbReference type="SMART" id="SM00244"/>
    </source>
</evidence>
<dbReference type="EMBL" id="CP001649">
    <property type="protein sequence ID" value="ACS79102.1"/>
    <property type="molecule type" value="Genomic_DNA"/>
</dbReference>
<dbReference type="PANTHER" id="PTHR43327:SF10">
    <property type="entry name" value="STOMATIN-LIKE PROTEIN 2, MITOCHONDRIAL"/>
    <property type="match status" value="1"/>
</dbReference>
<evidence type="ECO:0000256" key="3">
    <source>
        <dbReference type="SAM" id="MobiDB-lite"/>
    </source>
</evidence>
<dbReference type="STRING" id="526222.Desal_1037"/>
<dbReference type="Pfam" id="PF01145">
    <property type="entry name" value="Band_7"/>
    <property type="match status" value="1"/>
</dbReference>
<dbReference type="GO" id="GO:0005886">
    <property type="term" value="C:plasma membrane"/>
    <property type="evidence" value="ECO:0007669"/>
    <property type="project" value="UniProtKB-ARBA"/>
</dbReference>
<dbReference type="InterPro" id="IPR001972">
    <property type="entry name" value="Stomatin_HflK_fam"/>
</dbReference>
<dbReference type="InterPro" id="IPR032435">
    <property type="entry name" value="STML2-like_C"/>
</dbReference>
<dbReference type="eggNOG" id="COG0330">
    <property type="taxonomic scope" value="Bacteria"/>
</dbReference>
<gene>
    <name evidence="6" type="ordered locus">Desal_1037</name>
</gene>
<evidence type="ECO:0000313" key="7">
    <source>
        <dbReference type="Proteomes" id="UP000002601"/>
    </source>
</evidence>
<evidence type="ECO:0000256" key="2">
    <source>
        <dbReference type="ARBA" id="ARBA00008164"/>
    </source>
</evidence>